<name>A0ABQ8UW06_9EUKA</name>
<organism evidence="2 3">
    <name type="scientific">Paratrimastix pyriformis</name>
    <dbReference type="NCBI Taxonomy" id="342808"/>
    <lineage>
        <taxon>Eukaryota</taxon>
        <taxon>Metamonada</taxon>
        <taxon>Preaxostyla</taxon>
        <taxon>Paratrimastigidae</taxon>
        <taxon>Paratrimastix</taxon>
    </lineage>
</organism>
<dbReference type="Proteomes" id="UP001141327">
    <property type="component" value="Unassembled WGS sequence"/>
</dbReference>
<proteinExistence type="predicted"/>
<comment type="caution">
    <text evidence="2">The sequence shown here is derived from an EMBL/GenBank/DDBJ whole genome shotgun (WGS) entry which is preliminary data.</text>
</comment>
<reference evidence="2" key="1">
    <citation type="journal article" date="2022" name="bioRxiv">
        <title>Genomics of Preaxostyla Flagellates Illuminates Evolutionary Transitions and the Path Towards Mitochondrial Loss.</title>
        <authorList>
            <person name="Novak L.V.F."/>
            <person name="Treitli S.C."/>
            <person name="Pyrih J."/>
            <person name="Halakuc P."/>
            <person name="Pipaliya S.V."/>
            <person name="Vacek V."/>
            <person name="Brzon O."/>
            <person name="Soukal P."/>
            <person name="Eme L."/>
            <person name="Dacks J.B."/>
            <person name="Karnkowska A."/>
            <person name="Elias M."/>
            <person name="Hampl V."/>
        </authorList>
    </citation>
    <scope>NUCLEOTIDE SEQUENCE</scope>
    <source>
        <strain evidence="2">RCP-MX</strain>
    </source>
</reference>
<feature type="signal peptide" evidence="1">
    <location>
        <begin position="1"/>
        <end position="18"/>
    </location>
</feature>
<keyword evidence="1" id="KW-0732">Signal</keyword>
<protein>
    <submittedName>
        <fullName evidence="2">Uncharacterized protein</fullName>
    </submittedName>
</protein>
<accession>A0ABQ8UW06</accession>
<evidence type="ECO:0000313" key="3">
    <source>
        <dbReference type="Proteomes" id="UP001141327"/>
    </source>
</evidence>
<evidence type="ECO:0000313" key="2">
    <source>
        <dbReference type="EMBL" id="KAJ4461927.1"/>
    </source>
</evidence>
<gene>
    <name evidence="2" type="ORF">PAPYR_1626</name>
</gene>
<evidence type="ECO:0000256" key="1">
    <source>
        <dbReference type="SAM" id="SignalP"/>
    </source>
</evidence>
<dbReference type="EMBL" id="JAPMOS010000005">
    <property type="protein sequence ID" value="KAJ4461927.1"/>
    <property type="molecule type" value="Genomic_DNA"/>
</dbReference>
<sequence length="269" mass="29776">MRGPLLLIFLVGAHLGAAMTFNMGADPPTKKLYRFFSYDVVSAAVFNDQQDPGDMKIGKFFGYWHANMSSQFESVPYADYNQNYDNEGVAVFLHYLSPVAITFASNWPPFRNFFEKHPPSASLNATITFDALNEDLLAYLAAGKIPVYPITIDEIHLTSHAGTVWGGVSFLPALLYDLAALAKYAPAESHDAAFRLSLSTSYCFKQLALQPSVTLKTNDAKSENPANVSYTLEGQVAFLLSNQTREKVSSIMNALRRFHARLGDLPPLF</sequence>
<keyword evidence="3" id="KW-1185">Reference proteome</keyword>
<feature type="chain" id="PRO_5046149997" evidence="1">
    <location>
        <begin position="19"/>
        <end position="269"/>
    </location>
</feature>